<dbReference type="Gramene" id="Pp3c1_26880V3.1">
    <property type="protein sequence ID" value="Pp3c1_26880V3.1"/>
    <property type="gene ID" value="Pp3c1_26880"/>
</dbReference>
<keyword evidence="10" id="KW-0812">Transmembrane</keyword>
<evidence type="ECO:0000256" key="2">
    <source>
        <dbReference type="ARBA" id="ARBA00022618"/>
    </source>
</evidence>
<dbReference type="PaxDb" id="3218-PP1S21_151V6.1"/>
<dbReference type="PANTHER" id="PTHR21015:SF22">
    <property type="entry name" value="GLYCOSYLTRANSFERASE"/>
    <property type="match status" value="1"/>
</dbReference>
<dbReference type="InterPro" id="IPR007235">
    <property type="entry name" value="Glyco_trans_28_C"/>
</dbReference>
<dbReference type="EnsemblPlants" id="Pp3c1_26880V3.2">
    <property type="protein sequence ID" value="Pp3c1_26880V3.2"/>
    <property type="gene ID" value="Pp3c1_26880"/>
</dbReference>
<dbReference type="GO" id="GO:0005975">
    <property type="term" value="P:carbohydrate metabolic process"/>
    <property type="evidence" value="ECO:0007669"/>
    <property type="project" value="InterPro"/>
</dbReference>
<dbReference type="Gramene" id="Pp3c1_26880V3.2">
    <property type="protein sequence ID" value="Pp3c1_26880V3.2"/>
    <property type="gene ID" value="Pp3c1_26880"/>
</dbReference>
<dbReference type="RefSeq" id="XP_024390464.1">
    <property type="nucleotide sequence ID" value="XM_024534696.2"/>
</dbReference>
<dbReference type="KEGG" id="ppp:112289442"/>
<dbReference type="InterPro" id="IPR006009">
    <property type="entry name" value="GlcNAc_MurG"/>
</dbReference>
<accession>A0A2K1L9V0</accession>
<keyword evidence="3" id="KW-0328">Glycosyltransferase</keyword>
<dbReference type="NCBIfam" id="TIGR01133">
    <property type="entry name" value="murG"/>
    <property type="match status" value="1"/>
</dbReference>
<evidence type="ECO:0000256" key="8">
    <source>
        <dbReference type="ARBA" id="ARBA00023306"/>
    </source>
</evidence>
<evidence type="ECO:0000256" key="1">
    <source>
        <dbReference type="ARBA" id="ARBA00022475"/>
    </source>
</evidence>
<feature type="transmembrane region" description="Helical" evidence="10">
    <location>
        <begin position="137"/>
        <end position="160"/>
    </location>
</feature>
<dbReference type="EnsemblPlants" id="Pp3c1_26880V3.3">
    <property type="protein sequence ID" value="Pp3c1_26880V3.3"/>
    <property type="gene ID" value="Pp3c1_26880"/>
</dbReference>
<feature type="transmembrane region" description="Helical" evidence="10">
    <location>
        <begin position="172"/>
        <end position="193"/>
    </location>
</feature>
<dbReference type="STRING" id="3218.A0A2K1L9V0"/>
<evidence type="ECO:0000256" key="3">
    <source>
        <dbReference type="ARBA" id="ARBA00022676"/>
    </source>
</evidence>
<dbReference type="GO" id="GO:0008360">
    <property type="term" value="P:regulation of cell shape"/>
    <property type="evidence" value="ECO:0007669"/>
    <property type="project" value="UniProtKB-KW"/>
</dbReference>
<evidence type="ECO:0000259" key="12">
    <source>
        <dbReference type="Pfam" id="PF04101"/>
    </source>
</evidence>
<dbReference type="Gramene" id="Pp3c1_26880V3.3">
    <property type="protein sequence ID" value="Pp3c1_26880V3.3"/>
    <property type="gene ID" value="Pp3c1_26880"/>
</dbReference>
<reference evidence="14" key="3">
    <citation type="submission" date="2020-12" db="UniProtKB">
        <authorList>
            <consortium name="EnsemblPlants"/>
        </authorList>
    </citation>
    <scope>IDENTIFICATION</scope>
</reference>
<proteinExistence type="inferred from homology"/>
<sequence length="441" mass="47627">MMTLLSRASFGSLRFAPERGAECSSLCVSFQARKQGGSAILMSWPLVLKLRSRGVCASVGNENSGETVRAGPRIMFAAGGTGGHVYPALAIADEVKMLNPAAEIEFVGTIERMEWVAVPKAGFPISPIPAVAIRRPFWSLANVLLPFRLLLCLWMSWRIVRKFRPDVVVGTGGYVAGPLCLMAALAGTAVAIQEQNAYAGVTNRILGRVAKVIFIAFAAATSYFPKQKCVFIGNPTRRVLQQRIDRLSALRYFFGDLNVDGHEDLEVVVVMGGSLGARIINETMAEIASSLLEQKRGRYIIWQTGTINYDSTMRRVGSHPRLALLPYVDAMEMMYAAADIVVARAGAITCSELLVTATPAILIPATSVAEDHQMKNARAMAEGGAATILPERDLVAERLATVILNILGDNAEQRRMQNAALRMAAPDAAQQLAKHVLSLAS</sequence>
<keyword evidence="8" id="KW-0131">Cell cycle</keyword>
<evidence type="ECO:0008006" key="16">
    <source>
        <dbReference type="Google" id="ProtNLM"/>
    </source>
</evidence>
<evidence type="ECO:0000256" key="7">
    <source>
        <dbReference type="ARBA" id="ARBA00023136"/>
    </source>
</evidence>
<feature type="domain" description="Glycosyltransferase family 28 N-terminal" evidence="11">
    <location>
        <begin position="74"/>
        <end position="214"/>
    </location>
</feature>
<dbReference type="RefSeq" id="XP_024390444.1">
    <property type="nucleotide sequence ID" value="XM_024534676.2"/>
</dbReference>
<dbReference type="Pfam" id="PF03033">
    <property type="entry name" value="Glyco_transf_28"/>
    <property type="match status" value="1"/>
</dbReference>
<dbReference type="EnsemblPlants" id="Pp3c1_26880V3.1">
    <property type="protein sequence ID" value="Pp3c1_26880V3.1"/>
    <property type="gene ID" value="Pp3c1_26880"/>
</dbReference>
<gene>
    <name evidence="14" type="primary">LOC112289442</name>
    <name evidence="13" type="ORF">PHYPA_001226</name>
</gene>
<dbReference type="EnsemblPlants" id="Pp3c1_26880V3.4">
    <property type="protein sequence ID" value="Pp3c1_26880V3.4"/>
    <property type="gene ID" value="Pp3c1_26880"/>
</dbReference>
<dbReference type="GO" id="GO:0071555">
    <property type="term" value="P:cell wall organization"/>
    <property type="evidence" value="ECO:0007669"/>
    <property type="project" value="UniProtKB-KW"/>
</dbReference>
<evidence type="ECO:0000313" key="13">
    <source>
        <dbReference type="EMBL" id="PNR62802.1"/>
    </source>
</evidence>
<dbReference type="EMBL" id="ABEU02000001">
    <property type="protein sequence ID" value="PNR62802.1"/>
    <property type="molecule type" value="Genomic_DNA"/>
</dbReference>
<dbReference type="RefSeq" id="XP_024390437.1">
    <property type="nucleotide sequence ID" value="XM_024534669.2"/>
</dbReference>
<keyword evidence="1" id="KW-1003">Cell membrane</keyword>
<evidence type="ECO:0000256" key="10">
    <source>
        <dbReference type="SAM" id="Phobius"/>
    </source>
</evidence>
<reference evidence="13 15" key="2">
    <citation type="journal article" date="2018" name="Plant J.">
        <title>The Physcomitrella patens chromosome-scale assembly reveals moss genome structure and evolution.</title>
        <authorList>
            <person name="Lang D."/>
            <person name="Ullrich K.K."/>
            <person name="Murat F."/>
            <person name="Fuchs J."/>
            <person name="Jenkins J."/>
            <person name="Haas F.B."/>
            <person name="Piednoel M."/>
            <person name="Gundlach H."/>
            <person name="Van Bel M."/>
            <person name="Meyberg R."/>
            <person name="Vives C."/>
            <person name="Morata J."/>
            <person name="Symeonidi A."/>
            <person name="Hiss M."/>
            <person name="Muchero W."/>
            <person name="Kamisugi Y."/>
            <person name="Saleh O."/>
            <person name="Blanc G."/>
            <person name="Decker E.L."/>
            <person name="van Gessel N."/>
            <person name="Grimwood J."/>
            <person name="Hayes R.D."/>
            <person name="Graham S.W."/>
            <person name="Gunter L.E."/>
            <person name="McDaniel S.F."/>
            <person name="Hoernstein S.N.W."/>
            <person name="Larsson A."/>
            <person name="Li F.W."/>
            <person name="Perroud P.F."/>
            <person name="Phillips J."/>
            <person name="Ranjan P."/>
            <person name="Rokshar D.S."/>
            <person name="Rothfels C.J."/>
            <person name="Schneider L."/>
            <person name="Shu S."/>
            <person name="Stevenson D.W."/>
            <person name="Thummler F."/>
            <person name="Tillich M."/>
            <person name="Villarreal Aguilar J.C."/>
            <person name="Widiez T."/>
            <person name="Wong G.K."/>
            <person name="Wymore A."/>
            <person name="Zhang Y."/>
            <person name="Zimmer A.D."/>
            <person name="Quatrano R.S."/>
            <person name="Mayer K.F.X."/>
            <person name="Goodstein D."/>
            <person name="Casacuberta J.M."/>
            <person name="Vandepoele K."/>
            <person name="Reski R."/>
            <person name="Cuming A.C."/>
            <person name="Tuskan G.A."/>
            <person name="Maumus F."/>
            <person name="Salse J."/>
            <person name="Schmutz J."/>
            <person name="Rensing S.A."/>
        </authorList>
    </citation>
    <scope>NUCLEOTIDE SEQUENCE [LARGE SCALE GENOMIC DNA]</scope>
    <source>
        <strain evidence="14 15">cv. Gransden 2004</strain>
    </source>
</reference>
<name>A0A2K1L9V0_PHYPA</name>
<protein>
    <recommendedName>
        <fullName evidence="16">Glycosyltransferase family 28 N-terminal domain-containing protein</fullName>
    </recommendedName>
</protein>
<reference evidence="13 15" key="1">
    <citation type="journal article" date="2008" name="Science">
        <title>The Physcomitrella genome reveals evolutionary insights into the conquest of land by plants.</title>
        <authorList>
            <person name="Rensing S."/>
            <person name="Lang D."/>
            <person name="Zimmer A."/>
            <person name="Terry A."/>
            <person name="Salamov A."/>
            <person name="Shapiro H."/>
            <person name="Nishiyama T."/>
            <person name="Perroud P.-F."/>
            <person name="Lindquist E."/>
            <person name="Kamisugi Y."/>
            <person name="Tanahashi T."/>
            <person name="Sakakibara K."/>
            <person name="Fujita T."/>
            <person name="Oishi K."/>
            <person name="Shin-I T."/>
            <person name="Kuroki Y."/>
            <person name="Toyoda A."/>
            <person name="Suzuki Y."/>
            <person name="Hashimoto A."/>
            <person name="Yamaguchi K."/>
            <person name="Sugano A."/>
            <person name="Kohara Y."/>
            <person name="Fujiyama A."/>
            <person name="Anterola A."/>
            <person name="Aoki S."/>
            <person name="Ashton N."/>
            <person name="Barbazuk W.B."/>
            <person name="Barker E."/>
            <person name="Bennetzen J."/>
            <person name="Bezanilla M."/>
            <person name="Blankenship R."/>
            <person name="Cho S.H."/>
            <person name="Dutcher S."/>
            <person name="Estelle M."/>
            <person name="Fawcett J.A."/>
            <person name="Gundlach H."/>
            <person name="Hanada K."/>
            <person name="Heyl A."/>
            <person name="Hicks K.A."/>
            <person name="Hugh J."/>
            <person name="Lohr M."/>
            <person name="Mayer K."/>
            <person name="Melkozernov A."/>
            <person name="Murata T."/>
            <person name="Nelson D."/>
            <person name="Pils B."/>
            <person name="Prigge M."/>
            <person name="Reiss B."/>
            <person name="Renner T."/>
            <person name="Rombauts S."/>
            <person name="Rushton P."/>
            <person name="Sanderfoot A."/>
            <person name="Schween G."/>
            <person name="Shiu S.-H."/>
            <person name="Stueber K."/>
            <person name="Theodoulou F.L."/>
            <person name="Tu H."/>
            <person name="Van de Peer Y."/>
            <person name="Verrier P.J."/>
            <person name="Waters E."/>
            <person name="Wood A."/>
            <person name="Yang L."/>
            <person name="Cove D."/>
            <person name="Cuming A."/>
            <person name="Hasebe M."/>
            <person name="Lucas S."/>
            <person name="Mishler D.B."/>
            <person name="Reski R."/>
            <person name="Grigoriev I."/>
            <person name="Quatrano R.S."/>
            <person name="Boore J.L."/>
        </authorList>
    </citation>
    <scope>NUCLEOTIDE SEQUENCE [LARGE SCALE GENOMIC DNA]</scope>
    <source>
        <strain evidence="14 15">cv. Gransden 2004</strain>
    </source>
</reference>
<dbReference type="PANTHER" id="PTHR21015">
    <property type="entry name" value="UDP-N-ACETYLGLUCOSAMINE--N-ACETYLMURAMYL-(PENTAPEPTIDE) PYROPHOSPHORYL-UNDECAPRENOL N-ACETYLGLUCOSAMINE TRANSFERASE 1"/>
    <property type="match status" value="1"/>
</dbReference>
<feature type="domain" description="Glycosyl transferase family 28 C-terminal" evidence="12">
    <location>
        <begin position="267"/>
        <end position="432"/>
    </location>
</feature>
<keyword evidence="5" id="KW-0133">Cell shape</keyword>
<dbReference type="SUPFAM" id="SSF53756">
    <property type="entry name" value="UDP-Glycosyltransferase/glycogen phosphorylase"/>
    <property type="match status" value="1"/>
</dbReference>
<dbReference type="GO" id="GO:0016757">
    <property type="term" value="F:glycosyltransferase activity"/>
    <property type="evidence" value="ECO:0000318"/>
    <property type="project" value="GO_Central"/>
</dbReference>
<dbReference type="RefSeq" id="XP_024390455.1">
    <property type="nucleotide sequence ID" value="XM_024534687.2"/>
</dbReference>
<evidence type="ECO:0000259" key="11">
    <source>
        <dbReference type="Pfam" id="PF03033"/>
    </source>
</evidence>
<dbReference type="CDD" id="cd03785">
    <property type="entry name" value="GT28_MurG"/>
    <property type="match status" value="1"/>
</dbReference>
<dbReference type="GeneID" id="112289442"/>
<dbReference type="Gramene" id="Pp3c1_26880V3.4">
    <property type="protein sequence ID" value="Pp3c1_26880V3.4"/>
    <property type="gene ID" value="Pp3c1_26880"/>
</dbReference>
<dbReference type="Proteomes" id="UP000006727">
    <property type="component" value="Chromosome 1"/>
</dbReference>
<evidence type="ECO:0000313" key="15">
    <source>
        <dbReference type="Proteomes" id="UP000006727"/>
    </source>
</evidence>
<dbReference type="InterPro" id="IPR004276">
    <property type="entry name" value="GlycoTrans_28_N"/>
</dbReference>
<dbReference type="Pfam" id="PF04101">
    <property type="entry name" value="Glyco_tran_28_C"/>
    <property type="match status" value="1"/>
</dbReference>
<evidence type="ECO:0000256" key="5">
    <source>
        <dbReference type="ARBA" id="ARBA00022960"/>
    </source>
</evidence>
<dbReference type="HAMAP" id="MF_00033">
    <property type="entry name" value="MurG"/>
    <property type="match status" value="1"/>
</dbReference>
<dbReference type="GO" id="GO:0051301">
    <property type="term" value="P:cell division"/>
    <property type="evidence" value="ECO:0007669"/>
    <property type="project" value="UniProtKB-KW"/>
</dbReference>
<evidence type="ECO:0000256" key="9">
    <source>
        <dbReference type="ARBA" id="ARBA00023316"/>
    </source>
</evidence>
<keyword evidence="4" id="KW-0808">Transferase</keyword>
<evidence type="ECO:0000256" key="4">
    <source>
        <dbReference type="ARBA" id="ARBA00022679"/>
    </source>
</evidence>
<evidence type="ECO:0000313" key="14">
    <source>
        <dbReference type="EnsemblPlants" id="Pp3c1_26880V3.1"/>
    </source>
</evidence>
<keyword evidence="15" id="KW-1185">Reference proteome</keyword>
<keyword evidence="6" id="KW-0573">Peptidoglycan synthesis</keyword>
<organism evidence="13">
    <name type="scientific">Physcomitrium patens</name>
    <name type="common">Spreading-leaved earth moss</name>
    <name type="synonym">Physcomitrella patens</name>
    <dbReference type="NCBI Taxonomy" id="3218"/>
    <lineage>
        <taxon>Eukaryota</taxon>
        <taxon>Viridiplantae</taxon>
        <taxon>Streptophyta</taxon>
        <taxon>Embryophyta</taxon>
        <taxon>Bryophyta</taxon>
        <taxon>Bryophytina</taxon>
        <taxon>Bryopsida</taxon>
        <taxon>Funariidae</taxon>
        <taxon>Funariales</taxon>
        <taxon>Funariaceae</taxon>
        <taxon>Physcomitrium</taxon>
    </lineage>
</organism>
<feature type="transmembrane region" description="Helical" evidence="10">
    <location>
        <begin position="205"/>
        <end position="224"/>
    </location>
</feature>
<evidence type="ECO:0000256" key="6">
    <source>
        <dbReference type="ARBA" id="ARBA00022984"/>
    </source>
</evidence>
<dbReference type="RefSeq" id="XP_024390429.1">
    <property type="nucleotide sequence ID" value="XM_024534661.2"/>
</dbReference>
<dbReference type="GO" id="GO:0050511">
    <property type="term" value="F:undecaprenyldiphospho-muramoylpentapeptide beta-N-acetylglucosaminyltransferase activity"/>
    <property type="evidence" value="ECO:0007669"/>
    <property type="project" value="InterPro"/>
</dbReference>
<keyword evidence="9" id="KW-0961">Cell wall biogenesis/degradation</keyword>
<keyword evidence="2" id="KW-0132">Cell division</keyword>
<dbReference type="Gene3D" id="3.40.50.2000">
    <property type="entry name" value="Glycogen Phosphorylase B"/>
    <property type="match status" value="2"/>
</dbReference>
<keyword evidence="10" id="KW-1133">Transmembrane helix</keyword>
<dbReference type="AlphaFoldDB" id="A0A2K1L9V0"/>
<dbReference type="FunCoup" id="A0A2K1L9V0">
    <property type="interactions" value="61"/>
</dbReference>
<dbReference type="OrthoDB" id="20273at2759"/>
<dbReference type="RefSeq" id="XP_024390470.1">
    <property type="nucleotide sequence ID" value="XM_024534702.2"/>
</dbReference>
<keyword evidence="7 10" id="KW-0472">Membrane</keyword>